<dbReference type="RefSeq" id="WP_346034934.1">
    <property type="nucleotide sequence ID" value="NZ_BAAALY010000001.1"/>
</dbReference>
<evidence type="ECO:0000313" key="2">
    <source>
        <dbReference type="Proteomes" id="UP001501791"/>
    </source>
</evidence>
<dbReference type="EMBL" id="BAAALY010000001">
    <property type="protein sequence ID" value="GAA1528473.1"/>
    <property type="molecule type" value="Genomic_DNA"/>
</dbReference>
<gene>
    <name evidence="1" type="ORF">GCM10009691_00420</name>
</gene>
<evidence type="ECO:0008006" key="3">
    <source>
        <dbReference type="Google" id="ProtNLM"/>
    </source>
</evidence>
<proteinExistence type="predicted"/>
<reference evidence="2" key="1">
    <citation type="journal article" date="2019" name="Int. J. Syst. Evol. Microbiol.">
        <title>The Global Catalogue of Microorganisms (GCM) 10K type strain sequencing project: providing services to taxonomists for standard genome sequencing and annotation.</title>
        <authorList>
            <consortium name="The Broad Institute Genomics Platform"/>
            <consortium name="The Broad Institute Genome Sequencing Center for Infectious Disease"/>
            <person name="Wu L."/>
            <person name="Ma J."/>
        </authorList>
    </citation>
    <scope>NUCLEOTIDE SEQUENCE [LARGE SCALE GENOMIC DNA]</scope>
    <source>
        <strain evidence="2">JCM 13319</strain>
    </source>
</reference>
<protein>
    <recommendedName>
        <fullName evidence="3">Secreted protein</fullName>
    </recommendedName>
</protein>
<evidence type="ECO:0000313" key="1">
    <source>
        <dbReference type="EMBL" id="GAA1528473.1"/>
    </source>
</evidence>
<keyword evidence="2" id="KW-1185">Reference proteome</keyword>
<sequence>MKKAIIALASLLVIIAAAVGALFVWERQSKLALEGQVEDYLDERSIDASAIDVHGRPYILFAMRDSVDLTYVDLELQDGTNKDQLLVHRLSNGEPDRLTRFVTFDHPEGEVDPIERADGSFTESAMVDGTKVTYSADIKDHKLRLFADGHKTGEIAVEKGVSQNGAAVTDTGVVIGLDYDSPDFVAAN</sequence>
<dbReference type="Proteomes" id="UP001501791">
    <property type="component" value="Unassembled WGS sequence"/>
</dbReference>
<organism evidence="1 2">
    <name type="scientific">Brevibacterium picturae</name>
    <dbReference type="NCBI Taxonomy" id="260553"/>
    <lineage>
        <taxon>Bacteria</taxon>
        <taxon>Bacillati</taxon>
        <taxon>Actinomycetota</taxon>
        <taxon>Actinomycetes</taxon>
        <taxon>Micrococcales</taxon>
        <taxon>Brevibacteriaceae</taxon>
        <taxon>Brevibacterium</taxon>
    </lineage>
</organism>
<name>A0ABP4LNX4_9MICO</name>
<accession>A0ABP4LNX4</accession>
<comment type="caution">
    <text evidence="1">The sequence shown here is derived from an EMBL/GenBank/DDBJ whole genome shotgun (WGS) entry which is preliminary data.</text>
</comment>